<dbReference type="InParanoid" id="F0XQX8"/>
<organism evidence="2">
    <name type="scientific">Grosmannia clavigera (strain kw1407 / UAMH 11150)</name>
    <name type="common">Blue stain fungus</name>
    <name type="synonym">Graphiocladiella clavigera</name>
    <dbReference type="NCBI Taxonomy" id="655863"/>
    <lineage>
        <taxon>Eukaryota</taxon>
        <taxon>Fungi</taxon>
        <taxon>Dikarya</taxon>
        <taxon>Ascomycota</taxon>
        <taxon>Pezizomycotina</taxon>
        <taxon>Sordariomycetes</taxon>
        <taxon>Sordariomycetidae</taxon>
        <taxon>Ophiostomatales</taxon>
        <taxon>Ophiostomataceae</taxon>
        <taxon>Leptographium</taxon>
    </lineage>
</organism>
<dbReference type="Proteomes" id="UP000007796">
    <property type="component" value="Unassembled WGS sequence"/>
</dbReference>
<dbReference type="HOGENOM" id="CLU_2776161_0_0_1"/>
<dbReference type="EMBL" id="GL629807">
    <property type="protein sequence ID" value="EFW99963.1"/>
    <property type="molecule type" value="Genomic_DNA"/>
</dbReference>
<dbReference type="GeneID" id="25975840"/>
<dbReference type="RefSeq" id="XP_014169378.1">
    <property type="nucleotide sequence ID" value="XM_014313903.1"/>
</dbReference>
<sequence length="69" mass="7407">MLTDGTYKPGEHEIVVHTNCLLPMPHGEACRDDQPAQSEHDGRNNEGCVSLAPDLAHLAFGLRAGVVTN</sequence>
<protein>
    <submittedName>
        <fullName evidence="1">Uncharacterized protein</fullName>
    </submittedName>
</protein>
<gene>
    <name evidence="1" type="ORF">CMQ_281</name>
</gene>
<reference evidence="1 2" key="1">
    <citation type="journal article" date="2011" name="Proc. Natl. Acad. Sci. U.S.A.">
        <title>Genome and transcriptome analyses of the mountain pine beetle-fungal symbiont Grosmannia clavigera, a lodgepole pine pathogen.</title>
        <authorList>
            <person name="DiGuistini S."/>
            <person name="Wang Y."/>
            <person name="Liao N.Y."/>
            <person name="Taylor G."/>
            <person name="Tanguay P."/>
            <person name="Feau N."/>
            <person name="Henrissat B."/>
            <person name="Chan S.K."/>
            <person name="Hesse-Orce U."/>
            <person name="Alamouti S.M."/>
            <person name="Tsui C.K.M."/>
            <person name="Docking R.T."/>
            <person name="Levasseur A."/>
            <person name="Haridas S."/>
            <person name="Robertson G."/>
            <person name="Birol I."/>
            <person name="Holt R.A."/>
            <person name="Marra M.A."/>
            <person name="Hamelin R.C."/>
            <person name="Hirst M."/>
            <person name="Jones S.J.M."/>
            <person name="Bohlmann J."/>
            <person name="Breuil C."/>
        </authorList>
    </citation>
    <scope>NUCLEOTIDE SEQUENCE [LARGE SCALE GENOMIC DNA]</scope>
    <source>
        <strain evidence="2">kw1407 / UAMH 11150</strain>
    </source>
</reference>
<evidence type="ECO:0000313" key="2">
    <source>
        <dbReference type="Proteomes" id="UP000007796"/>
    </source>
</evidence>
<evidence type="ECO:0000313" key="1">
    <source>
        <dbReference type="EMBL" id="EFW99963.1"/>
    </source>
</evidence>
<keyword evidence="2" id="KW-1185">Reference proteome</keyword>
<accession>F0XQX8</accession>
<name>F0XQX8_GROCL</name>
<proteinExistence type="predicted"/>
<dbReference type="AlphaFoldDB" id="F0XQX8"/>